<protein>
    <submittedName>
        <fullName evidence="4">Thioesterase</fullName>
    </submittedName>
</protein>
<dbReference type="AlphaFoldDB" id="A0A229T835"/>
<dbReference type="PANTHER" id="PTHR11487:SF0">
    <property type="entry name" value="S-ACYL FATTY ACID SYNTHASE THIOESTERASE, MEDIUM CHAIN"/>
    <property type="match status" value="1"/>
</dbReference>
<dbReference type="InterPro" id="IPR029058">
    <property type="entry name" value="AB_hydrolase_fold"/>
</dbReference>
<sequence>MTISLEASAWIRRFHPAPAAAARLVCFPHAGGAASYYRPFSAALAPAVEVLVVQYPGRQDRYGEPAVDDLFVLADRLADVLPAVLDEPVAFFGHSMGASLAFEVARRLEARGTRLHTLFVSGRRAPGPPLGEAVHLKNDDELLAEVKRLGGTDAAILDDPDIRRMALPALRSDYRAAETYHYRPGPDVGCPIVALLGDQDPKVDEAQASGWADRTSAGFDLKTFPGGHFYLKDEAATITRLIGDRLAR</sequence>
<dbReference type="InterPro" id="IPR001031">
    <property type="entry name" value="Thioesterase"/>
</dbReference>
<dbReference type="SMART" id="SM00824">
    <property type="entry name" value="PKS_TE"/>
    <property type="match status" value="1"/>
</dbReference>
<comment type="similarity">
    <text evidence="1">Belongs to the thioesterase family.</text>
</comment>
<evidence type="ECO:0000256" key="1">
    <source>
        <dbReference type="ARBA" id="ARBA00007169"/>
    </source>
</evidence>
<dbReference type="GO" id="GO:0016787">
    <property type="term" value="F:hydrolase activity"/>
    <property type="evidence" value="ECO:0007669"/>
    <property type="project" value="UniProtKB-KW"/>
</dbReference>
<comment type="caution">
    <text evidence="4">The sequence shown here is derived from an EMBL/GenBank/DDBJ whole genome shotgun (WGS) entry which is preliminary data.</text>
</comment>
<keyword evidence="2" id="KW-0378">Hydrolase</keyword>
<organism evidence="4 5">
    <name type="scientific">Amycolatopsis vastitatis</name>
    <dbReference type="NCBI Taxonomy" id="1905142"/>
    <lineage>
        <taxon>Bacteria</taxon>
        <taxon>Bacillati</taxon>
        <taxon>Actinomycetota</taxon>
        <taxon>Actinomycetes</taxon>
        <taxon>Pseudonocardiales</taxon>
        <taxon>Pseudonocardiaceae</taxon>
        <taxon>Amycolatopsis</taxon>
    </lineage>
</organism>
<dbReference type="PANTHER" id="PTHR11487">
    <property type="entry name" value="THIOESTERASE"/>
    <property type="match status" value="1"/>
</dbReference>
<accession>A0A229T835</accession>
<evidence type="ECO:0000259" key="3">
    <source>
        <dbReference type="SMART" id="SM00824"/>
    </source>
</evidence>
<evidence type="ECO:0000256" key="2">
    <source>
        <dbReference type="ARBA" id="ARBA00022801"/>
    </source>
</evidence>
<dbReference type="RefSeq" id="WP_093948539.1">
    <property type="nucleotide sequence ID" value="NZ_NMUL01000013.1"/>
</dbReference>
<dbReference type="Gene3D" id="3.40.50.1820">
    <property type="entry name" value="alpha/beta hydrolase"/>
    <property type="match status" value="1"/>
</dbReference>
<evidence type="ECO:0000313" key="5">
    <source>
        <dbReference type="Proteomes" id="UP000215199"/>
    </source>
</evidence>
<evidence type="ECO:0000313" key="4">
    <source>
        <dbReference type="EMBL" id="OXM67397.1"/>
    </source>
</evidence>
<dbReference type="InterPro" id="IPR012223">
    <property type="entry name" value="TEII"/>
</dbReference>
<dbReference type="Pfam" id="PF00975">
    <property type="entry name" value="Thioesterase"/>
    <property type="match status" value="1"/>
</dbReference>
<dbReference type="InterPro" id="IPR020802">
    <property type="entry name" value="TesA-like"/>
</dbReference>
<name>A0A229T835_9PSEU</name>
<feature type="domain" description="Thioesterase TesA-like" evidence="3">
    <location>
        <begin position="25"/>
        <end position="246"/>
    </location>
</feature>
<dbReference type="EMBL" id="NMUL01000013">
    <property type="protein sequence ID" value="OXM67397.1"/>
    <property type="molecule type" value="Genomic_DNA"/>
</dbReference>
<dbReference type="SUPFAM" id="SSF53474">
    <property type="entry name" value="alpha/beta-Hydrolases"/>
    <property type="match status" value="1"/>
</dbReference>
<dbReference type="Proteomes" id="UP000215199">
    <property type="component" value="Unassembled WGS sequence"/>
</dbReference>
<gene>
    <name evidence="4" type="ORF">CF165_17180</name>
</gene>
<keyword evidence="5" id="KW-1185">Reference proteome</keyword>
<dbReference type="OrthoDB" id="4169718at2"/>
<reference evidence="5" key="1">
    <citation type="submission" date="2017-07" db="EMBL/GenBank/DDBJ databases">
        <title>Comparative genome mining reveals phylogenetic distribution patterns of secondary metabolites in Amycolatopsis.</title>
        <authorList>
            <person name="Adamek M."/>
            <person name="Alanjary M."/>
            <person name="Sales-Ortells H."/>
            <person name="Goodfellow M."/>
            <person name="Bull A.T."/>
            <person name="Kalinowski J."/>
            <person name="Ziemert N."/>
        </authorList>
    </citation>
    <scope>NUCLEOTIDE SEQUENCE [LARGE SCALE GENOMIC DNA]</scope>
    <source>
        <strain evidence="5">H5</strain>
    </source>
</reference>
<dbReference type="GO" id="GO:0008610">
    <property type="term" value="P:lipid biosynthetic process"/>
    <property type="evidence" value="ECO:0007669"/>
    <property type="project" value="TreeGrafter"/>
</dbReference>
<proteinExistence type="inferred from homology"/>